<keyword evidence="4" id="KW-1185">Reference proteome</keyword>
<name>A0ABZ3C2J8_9ACTN</name>
<dbReference type="RefSeq" id="WP_232547795.1">
    <property type="nucleotide sequence ID" value="NZ_CP115965.1"/>
</dbReference>
<dbReference type="Pfam" id="PF09990">
    <property type="entry name" value="DUF2231"/>
    <property type="match status" value="1"/>
</dbReference>
<evidence type="ECO:0000256" key="1">
    <source>
        <dbReference type="SAM" id="Phobius"/>
    </source>
</evidence>
<accession>A0ABZ3C2J8</accession>
<keyword evidence="1" id="KW-0812">Transmembrane</keyword>
<evidence type="ECO:0000313" key="4">
    <source>
        <dbReference type="Proteomes" id="UP001434337"/>
    </source>
</evidence>
<keyword evidence="1" id="KW-0472">Membrane</keyword>
<reference evidence="3 4" key="1">
    <citation type="journal article" date="2023" name="Environ Microbiome">
        <title>A coral-associated actinobacterium mitigates coral bleaching under heat stress.</title>
        <authorList>
            <person name="Li J."/>
            <person name="Zou Y."/>
            <person name="Li Q."/>
            <person name="Zhang J."/>
            <person name="Bourne D.G."/>
            <person name="Lyu Y."/>
            <person name="Liu C."/>
            <person name="Zhang S."/>
        </authorList>
    </citation>
    <scope>NUCLEOTIDE SEQUENCE [LARGE SCALE GENOMIC DNA]</scope>
    <source>
        <strain evidence="3 4">SCSIO 13291</strain>
    </source>
</reference>
<feature type="transmembrane region" description="Helical" evidence="1">
    <location>
        <begin position="115"/>
        <end position="133"/>
    </location>
</feature>
<protein>
    <recommendedName>
        <fullName evidence="2">DUF2231 domain-containing protein</fullName>
    </recommendedName>
</protein>
<sequence length="175" mass="17125">MNDTLLGRAAAAVEDAEGLDAPATILRDVAPKLPRPLLDVLTGRAVGSPLHPALVHLPIGAAISALVVELVGGETQASSARLLAGLTVASAVPAAWTGLADYASAYGAGARRVGAAHALLNAAGTTLALAAVATGGATRRPIPTLLIAGSVGAYLAGGFLGGHLVHAREQTAPGA</sequence>
<dbReference type="Proteomes" id="UP001434337">
    <property type="component" value="Chromosome"/>
</dbReference>
<evidence type="ECO:0000313" key="3">
    <source>
        <dbReference type="EMBL" id="WZW97119.1"/>
    </source>
</evidence>
<evidence type="ECO:0000259" key="2">
    <source>
        <dbReference type="Pfam" id="PF09990"/>
    </source>
</evidence>
<dbReference type="InterPro" id="IPR019251">
    <property type="entry name" value="DUF2231_TM"/>
</dbReference>
<feature type="domain" description="DUF2231" evidence="2">
    <location>
        <begin position="47"/>
        <end position="166"/>
    </location>
</feature>
<gene>
    <name evidence="3" type="ORF">PCC79_09315</name>
</gene>
<dbReference type="EMBL" id="CP115965">
    <property type="protein sequence ID" value="WZW97119.1"/>
    <property type="molecule type" value="Genomic_DNA"/>
</dbReference>
<proteinExistence type="predicted"/>
<organism evidence="3 4">
    <name type="scientific">Propioniciclava soli</name>
    <dbReference type="NCBI Taxonomy" id="2775081"/>
    <lineage>
        <taxon>Bacteria</taxon>
        <taxon>Bacillati</taxon>
        <taxon>Actinomycetota</taxon>
        <taxon>Actinomycetes</taxon>
        <taxon>Propionibacteriales</taxon>
        <taxon>Propionibacteriaceae</taxon>
        <taxon>Propioniciclava</taxon>
    </lineage>
</organism>
<keyword evidence="1" id="KW-1133">Transmembrane helix</keyword>
<feature type="transmembrane region" description="Helical" evidence="1">
    <location>
        <begin position="145"/>
        <end position="165"/>
    </location>
</feature>